<proteinExistence type="predicted"/>
<dbReference type="AlphaFoldDB" id="A0A0A9GSF1"/>
<dbReference type="EMBL" id="GBRH01171522">
    <property type="protein sequence ID" value="JAE26374.1"/>
    <property type="molecule type" value="Transcribed_RNA"/>
</dbReference>
<reference evidence="1" key="2">
    <citation type="journal article" date="2015" name="Data Brief">
        <title>Shoot transcriptome of the giant reed, Arundo donax.</title>
        <authorList>
            <person name="Barrero R.A."/>
            <person name="Guerrero F.D."/>
            <person name="Moolhuijzen P."/>
            <person name="Goolsby J.A."/>
            <person name="Tidwell J."/>
            <person name="Bellgard S.E."/>
            <person name="Bellgard M.I."/>
        </authorList>
    </citation>
    <scope>NUCLEOTIDE SEQUENCE</scope>
    <source>
        <tissue evidence="1">Shoot tissue taken approximately 20 cm above the soil surface</tissue>
    </source>
</reference>
<reference evidence="1" key="1">
    <citation type="submission" date="2014-09" db="EMBL/GenBank/DDBJ databases">
        <authorList>
            <person name="Magalhaes I.L.F."/>
            <person name="Oliveira U."/>
            <person name="Santos F.R."/>
            <person name="Vidigal T.H.D.A."/>
            <person name="Brescovit A.D."/>
            <person name="Santos A.J."/>
        </authorList>
    </citation>
    <scope>NUCLEOTIDE SEQUENCE</scope>
    <source>
        <tissue evidence="1">Shoot tissue taken approximately 20 cm above the soil surface</tissue>
    </source>
</reference>
<organism evidence="1">
    <name type="scientific">Arundo donax</name>
    <name type="common">Giant reed</name>
    <name type="synonym">Donax arundinaceus</name>
    <dbReference type="NCBI Taxonomy" id="35708"/>
    <lineage>
        <taxon>Eukaryota</taxon>
        <taxon>Viridiplantae</taxon>
        <taxon>Streptophyta</taxon>
        <taxon>Embryophyta</taxon>
        <taxon>Tracheophyta</taxon>
        <taxon>Spermatophyta</taxon>
        <taxon>Magnoliopsida</taxon>
        <taxon>Liliopsida</taxon>
        <taxon>Poales</taxon>
        <taxon>Poaceae</taxon>
        <taxon>PACMAD clade</taxon>
        <taxon>Arundinoideae</taxon>
        <taxon>Arundineae</taxon>
        <taxon>Arundo</taxon>
    </lineage>
</organism>
<evidence type="ECO:0000313" key="1">
    <source>
        <dbReference type="EMBL" id="JAE26374.1"/>
    </source>
</evidence>
<accession>A0A0A9GSF1</accession>
<sequence length="44" mass="5158">MNRDPNNMFDPRADLPVKSTLKVGDVKKTTPFLTCCFHPFWYLL</sequence>
<protein>
    <submittedName>
        <fullName evidence="1">Uncharacterized protein</fullName>
    </submittedName>
</protein>
<name>A0A0A9GSF1_ARUDO</name>